<dbReference type="VEuPathDB" id="FungiDB:SJAG_03440"/>
<comment type="subcellular location">
    <subcellularLocation>
        <location evidence="2">Peroxisome membrane</location>
    </subcellularLocation>
</comment>
<proteinExistence type="inferred from homology"/>
<dbReference type="eggNOG" id="KOG4546">
    <property type="taxonomic scope" value="Eukaryota"/>
</dbReference>
<dbReference type="AlphaFoldDB" id="B6K487"/>
<evidence type="ECO:0000313" key="4">
    <source>
        <dbReference type="JaponicusDB" id="SJAG_03440"/>
    </source>
</evidence>
<dbReference type="EMBL" id="KE651167">
    <property type="protein sequence ID" value="EEB08294.1"/>
    <property type="molecule type" value="Genomic_DNA"/>
</dbReference>
<evidence type="ECO:0000256" key="1">
    <source>
        <dbReference type="ARBA" id="ARBA00009505"/>
    </source>
</evidence>
<dbReference type="OMA" id="PTWQSTY"/>
<gene>
    <name evidence="4" type="primary">pex16</name>
    <name evidence="3" type="ORF">SJAG_03440</name>
</gene>
<dbReference type="HOGENOM" id="CLU_761077_0_0_1"/>
<keyword evidence="2" id="KW-0576">Peroxisome</keyword>
<comment type="similarity">
    <text evidence="1 2">Belongs to the peroxin-16 family.</text>
</comment>
<dbReference type="OrthoDB" id="2021143at2759"/>
<reference evidence="3 5" key="1">
    <citation type="journal article" date="2011" name="Science">
        <title>Comparative functional genomics of the fission yeasts.</title>
        <authorList>
            <person name="Rhind N."/>
            <person name="Chen Z."/>
            <person name="Yassour M."/>
            <person name="Thompson D.A."/>
            <person name="Haas B.J."/>
            <person name="Habib N."/>
            <person name="Wapinski I."/>
            <person name="Roy S."/>
            <person name="Lin M.F."/>
            <person name="Heiman D.I."/>
            <person name="Young S.K."/>
            <person name="Furuya K."/>
            <person name="Guo Y."/>
            <person name="Pidoux A."/>
            <person name="Chen H.M."/>
            <person name="Robbertse B."/>
            <person name="Goldberg J.M."/>
            <person name="Aoki K."/>
            <person name="Bayne E.H."/>
            <person name="Berlin A.M."/>
            <person name="Desjardins C.A."/>
            <person name="Dobbs E."/>
            <person name="Dukaj L."/>
            <person name="Fan L."/>
            <person name="FitzGerald M.G."/>
            <person name="French C."/>
            <person name="Gujja S."/>
            <person name="Hansen K."/>
            <person name="Keifenheim D."/>
            <person name="Levin J.Z."/>
            <person name="Mosher R.A."/>
            <person name="Mueller C.A."/>
            <person name="Pfiffner J."/>
            <person name="Priest M."/>
            <person name="Russ C."/>
            <person name="Smialowska A."/>
            <person name="Swoboda P."/>
            <person name="Sykes S.M."/>
            <person name="Vaughn M."/>
            <person name="Vengrova S."/>
            <person name="Yoder R."/>
            <person name="Zeng Q."/>
            <person name="Allshire R."/>
            <person name="Baulcombe D."/>
            <person name="Birren B.W."/>
            <person name="Brown W."/>
            <person name="Ekwall K."/>
            <person name="Kellis M."/>
            <person name="Leatherwood J."/>
            <person name="Levin H."/>
            <person name="Margalit H."/>
            <person name="Martienssen R."/>
            <person name="Nieduszynski C.A."/>
            <person name="Spatafora J.W."/>
            <person name="Friedman N."/>
            <person name="Dalgaard J.Z."/>
            <person name="Baumann P."/>
            <person name="Niki H."/>
            <person name="Regev A."/>
            <person name="Nusbaum C."/>
        </authorList>
    </citation>
    <scope>NUCLEOTIDE SEQUENCE [LARGE SCALE GENOMIC DNA]</scope>
    <source>
        <strain evidence="5">yFS275 / FY16936</strain>
    </source>
</reference>
<dbReference type="InterPro" id="IPR013919">
    <property type="entry name" value="Pex16"/>
</dbReference>
<dbReference type="Pfam" id="PF08610">
    <property type="entry name" value="Pex16"/>
    <property type="match status" value="1"/>
</dbReference>
<dbReference type="GO" id="GO:0005778">
    <property type="term" value="C:peroxisomal membrane"/>
    <property type="evidence" value="ECO:0000318"/>
    <property type="project" value="GO_Central"/>
</dbReference>
<evidence type="ECO:0000313" key="5">
    <source>
        <dbReference type="Proteomes" id="UP000001744"/>
    </source>
</evidence>
<keyword evidence="5" id="KW-1185">Reference proteome</keyword>
<dbReference type="GO" id="GO:0007031">
    <property type="term" value="P:peroxisome organization"/>
    <property type="evidence" value="ECO:0000318"/>
    <property type="project" value="GO_Central"/>
</dbReference>
<protein>
    <recommendedName>
        <fullName evidence="2">Peroxisomal membrane protein PEX16</fullName>
    </recommendedName>
</protein>
<evidence type="ECO:0000256" key="2">
    <source>
        <dbReference type="RuleBase" id="RU365003"/>
    </source>
</evidence>
<sequence>MLEKYEKLLVLDGSGEDRIAEIEKILSGLLFILPCRFRKERVVSEAVYALLLFLKHYHNQVIYKYIKTLPKHVQRKITTPYAQVIKHFQAKYASYKPVSDMLFVLQTSSFPAELFVARTSPESQEDFVLVVEATKALLRLYIMYLTSGRLPLPSNVLGRDFNRKLFAECMKQYTLASSVTTLPRTGKQLPQLSTVQSPSQHVRTHVTEYKCLVPTSKLFPKPNRWQQLANTIKVLRPFVYVVLERYWRRFRGSHGRKHSWVPWLIALTLELSARAIHISQTGKNKAYSYVKTLQDQVYATSFRRFLNWAMLQGRYFDQFTSKIITFCALWLGRLPLLGSLIRSALVDFVQTCQDFYFFISNY</sequence>
<organism evidence="3 5">
    <name type="scientific">Schizosaccharomyces japonicus (strain yFS275 / FY16936)</name>
    <name type="common">Fission yeast</name>
    <dbReference type="NCBI Taxonomy" id="402676"/>
    <lineage>
        <taxon>Eukaryota</taxon>
        <taxon>Fungi</taxon>
        <taxon>Dikarya</taxon>
        <taxon>Ascomycota</taxon>
        <taxon>Taphrinomycotina</taxon>
        <taxon>Schizosaccharomycetes</taxon>
        <taxon>Schizosaccharomycetales</taxon>
        <taxon>Schizosaccharomycetaceae</taxon>
        <taxon>Schizosaccharomyces</taxon>
    </lineage>
</organism>
<dbReference type="PANTHER" id="PTHR13299:SF0">
    <property type="entry name" value="PEROXISOMAL MEMBRANE PROTEIN PEX16"/>
    <property type="match status" value="1"/>
</dbReference>
<evidence type="ECO:0000313" key="3">
    <source>
        <dbReference type="EMBL" id="EEB08294.1"/>
    </source>
</evidence>
<accession>B6K487</accession>
<dbReference type="RefSeq" id="XP_002174587.1">
    <property type="nucleotide sequence ID" value="XM_002174551.2"/>
</dbReference>
<dbReference type="JaponicusDB" id="SJAG_03440">
    <property type="gene designation" value="pex16"/>
</dbReference>
<dbReference type="Proteomes" id="UP000001744">
    <property type="component" value="Unassembled WGS sequence"/>
</dbReference>
<keyword evidence="2" id="KW-0962">Peroxisome biogenesis</keyword>
<dbReference type="GeneID" id="7051638"/>
<dbReference type="PANTHER" id="PTHR13299">
    <property type="entry name" value="PEROXISOMAL MEMBRANE PROTEIN PEX16"/>
    <property type="match status" value="1"/>
</dbReference>
<dbReference type="STRING" id="402676.B6K487"/>
<name>B6K487_SCHJY</name>